<protein>
    <submittedName>
        <fullName evidence="2">Uncharacterized protein</fullName>
    </submittedName>
</protein>
<dbReference type="EMBL" id="NPEU01000041">
    <property type="protein sequence ID" value="RAI40455.1"/>
    <property type="molecule type" value="Genomic_DNA"/>
</dbReference>
<feature type="compositionally biased region" description="Basic and acidic residues" evidence="1">
    <location>
        <begin position="1"/>
        <end position="23"/>
    </location>
</feature>
<evidence type="ECO:0000256" key="1">
    <source>
        <dbReference type="SAM" id="MobiDB-lite"/>
    </source>
</evidence>
<feature type="region of interest" description="Disordered" evidence="1">
    <location>
        <begin position="1"/>
        <end position="24"/>
    </location>
</feature>
<comment type="caution">
    <text evidence="2">The sequence shown here is derived from an EMBL/GenBank/DDBJ whole genome shotgun (WGS) entry which is preliminary data.</text>
</comment>
<sequence>MRSAIERGARQGLKDPDSARFGDMKASTGKEGLVNVCGWLNAKNSYGGYTGMGPFTGQLAGETFVLLGSGTFDSIGGRAVLEICRTRYGLPLD</sequence>
<dbReference type="AlphaFoldDB" id="A0A327KST0"/>
<evidence type="ECO:0000313" key="2">
    <source>
        <dbReference type="EMBL" id="RAI40455.1"/>
    </source>
</evidence>
<proteinExistence type="predicted"/>
<accession>A0A327KST0</accession>
<keyword evidence="3" id="KW-1185">Reference proteome</keyword>
<name>A0A327KST0_9BRAD</name>
<dbReference type="Proteomes" id="UP000248863">
    <property type="component" value="Unassembled WGS sequence"/>
</dbReference>
<gene>
    <name evidence="2" type="ORF">CH338_06335</name>
</gene>
<reference evidence="2 3" key="1">
    <citation type="submission" date="2017-07" db="EMBL/GenBank/DDBJ databases">
        <title>Draft Genome Sequences of Select Purple Nonsulfur Bacteria.</title>
        <authorList>
            <person name="Lasarre B."/>
            <person name="Mckinlay J.B."/>
        </authorList>
    </citation>
    <scope>NUCLEOTIDE SEQUENCE [LARGE SCALE GENOMIC DNA]</scope>
    <source>
        <strain evidence="2 3">DSM 11907</strain>
    </source>
</reference>
<organism evidence="2 3">
    <name type="scientific">Rhodoplanes elegans</name>
    <dbReference type="NCBI Taxonomy" id="29408"/>
    <lineage>
        <taxon>Bacteria</taxon>
        <taxon>Pseudomonadati</taxon>
        <taxon>Pseudomonadota</taxon>
        <taxon>Alphaproteobacteria</taxon>
        <taxon>Hyphomicrobiales</taxon>
        <taxon>Nitrobacteraceae</taxon>
        <taxon>Rhodoplanes</taxon>
    </lineage>
</organism>
<evidence type="ECO:0000313" key="3">
    <source>
        <dbReference type="Proteomes" id="UP000248863"/>
    </source>
</evidence>